<keyword evidence="1" id="KW-0472">Membrane</keyword>
<dbReference type="Proteomes" id="UP001199795">
    <property type="component" value="Unassembled WGS sequence"/>
</dbReference>
<organism evidence="2 3">
    <name type="scientific">Wocania arenilitoris</name>
    <dbReference type="NCBI Taxonomy" id="2044858"/>
    <lineage>
        <taxon>Bacteria</taxon>
        <taxon>Pseudomonadati</taxon>
        <taxon>Bacteroidota</taxon>
        <taxon>Flavobacteriia</taxon>
        <taxon>Flavobacteriales</taxon>
        <taxon>Flavobacteriaceae</taxon>
        <taxon>Wocania</taxon>
    </lineage>
</organism>
<keyword evidence="3" id="KW-1185">Reference proteome</keyword>
<sequence>MTYFNYILIILGAIVALYSKAGEQQNQYILIGGLVVLMIGVYRVSRTIPSRKVDDNNTPNKLNNDEQ</sequence>
<dbReference type="RefSeq" id="WP_237240636.1">
    <property type="nucleotide sequence ID" value="NZ_JAKKDU010000017.1"/>
</dbReference>
<feature type="transmembrane region" description="Helical" evidence="1">
    <location>
        <begin position="27"/>
        <end position="44"/>
    </location>
</feature>
<evidence type="ECO:0000313" key="3">
    <source>
        <dbReference type="Proteomes" id="UP001199795"/>
    </source>
</evidence>
<feature type="transmembrane region" description="Helical" evidence="1">
    <location>
        <begin position="5"/>
        <end position="21"/>
    </location>
</feature>
<proteinExistence type="predicted"/>
<gene>
    <name evidence="2" type="ORF">L3X37_13210</name>
</gene>
<keyword evidence="1" id="KW-1133">Transmembrane helix</keyword>
<name>A0AAE3ES96_9FLAO</name>
<evidence type="ECO:0000313" key="2">
    <source>
        <dbReference type="EMBL" id="MCF7569309.1"/>
    </source>
</evidence>
<evidence type="ECO:0000256" key="1">
    <source>
        <dbReference type="SAM" id="Phobius"/>
    </source>
</evidence>
<reference evidence="2" key="1">
    <citation type="submission" date="2022-01" db="EMBL/GenBank/DDBJ databases">
        <title>Draft genome sequence of Sabulilitoribacter arenilitoris KCTC 52401.</title>
        <authorList>
            <person name="Oh J.-S."/>
        </authorList>
    </citation>
    <scope>NUCLEOTIDE SEQUENCE</scope>
    <source>
        <strain evidence="2">HMF6543</strain>
    </source>
</reference>
<keyword evidence="1" id="KW-0812">Transmembrane</keyword>
<protein>
    <submittedName>
        <fullName evidence="2">Uncharacterized protein</fullName>
    </submittedName>
</protein>
<dbReference type="AlphaFoldDB" id="A0AAE3ES96"/>
<accession>A0AAE3ES96</accession>
<dbReference type="EMBL" id="JAKKDU010000017">
    <property type="protein sequence ID" value="MCF7569309.1"/>
    <property type="molecule type" value="Genomic_DNA"/>
</dbReference>
<comment type="caution">
    <text evidence="2">The sequence shown here is derived from an EMBL/GenBank/DDBJ whole genome shotgun (WGS) entry which is preliminary data.</text>
</comment>